<evidence type="ECO:0000313" key="9">
    <source>
        <dbReference type="RefSeq" id="XP_065648770.1"/>
    </source>
</evidence>
<proteinExistence type="predicted"/>
<dbReference type="PANTHER" id="PTHR24379:SF127">
    <property type="entry name" value="BLOODY FINGERS-RELATED"/>
    <property type="match status" value="1"/>
</dbReference>
<dbReference type="PROSITE" id="PS50157">
    <property type="entry name" value="ZINC_FINGER_C2H2_2"/>
    <property type="match status" value="7"/>
</dbReference>
<dbReference type="GeneID" id="100198157"/>
<evidence type="ECO:0000256" key="3">
    <source>
        <dbReference type="ARBA" id="ARBA00022771"/>
    </source>
</evidence>
<dbReference type="InterPro" id="IPR016197">
    <property type="entry name" value="Chromo-like_dom_sf"/>
</dbReference>
<feature type="compositionally biased region" description="Basic and acidic residues" evidence="6">
    <location>
        <begin position="585"/>
        <end position="599"/>
    </location>
</feature>
<dbReference type="Gene3D" id="3.30.160.60">
    <property type="entry name" value="Classic Zinc Finger"/>
    <property type="match status" value="6"/>
</dbReference>
<keyword evidence="3 5" id="KW-0863">Zinc-finger</keyword>
<evidence type="ECO:0000313" key="8">
    <source>
        <dbReference type="Proteomes" id="UP001652625"/>
    </source>
</evidence>
<name>A0ABM4BIB9_HYDVU</name>
<feature type="domain" description="C2H2-type" evidence="7">
    <location>
        <begin position="295"/>
        <end position="322"/>
    </location>
</feature>
<feature type="domain" description="C2H2-type" evidence="7">
    <location>
        <begin position="416"/>
        <end position="439"/>
    </location>
</feature>
<dbReference type="CDD" id="cd00024">
    <property type="entry name" value="CD_CSD"/>
    <property type="match status" value="1"/>
</dbReference>
<evidence type="ECO:0000256" key="6">
    <source>
        <dbReference type="SAM" id="MobiDB-lite"/>
    </source>
</evidence>
<keyword evidence="8" id="KW-1185">Reference proteome</keyword>
<accession>A0ABM4BIB9</accession>
<evidence type="ECO:0000259" key="7">
    <source>
        <dbReference type="PROSITE" id="PS50157"/>
    </source>
</evidence>
<keyword evidence="2" id="KW-0677">Repeat</keyword>
<organism evidence="8 9">
    <name type="scientific">Hydra vulgaris</name>
    <name type="common">Hydra</name>
    <name type="synonym">Hydra attenuata</name>
    <dbReference type="NCBI Taxonomy" id="6087"/>
    <lineage>
        <taxon>Eukaryota</taxon>
        <taxon>Metazoa</taxon>
        <taxon>Cnidaria</taxon>
        <taxon>Hydrozoa</taxon>
        <taxon>Hydroidolina</taxon>
        <taxon>Anthoathecata</taxon>
        <taxon>Aplanulata</taxon>
        <taxon>Hydridae</taxon>
        <taxon>Hydra</taxon>
    </lineage>
</organism>
<sequence>MAANDDQEITFQQQDAEQSEPPCDTTSFQFVPEKIVDFSMTQDGQRSYRVRWKDSWLTEELLALTYQHLINDFWSASANVNKESQKKITKLSSSIKIAAKHKQYSEFAHITPNISIKSSVDTSHIDSINHDSFLEQGSLLKSHTIIAKKQDTSNSLNSLIANNESLSNLQYQDIVPAILSTQSIPKYQQALQQPITVQTQPLSQDSDGKVTFPKHVFSQARFLNKKQQQQIAVADGQRVQCDICQKSLKTKKMLWAHKVAVHYGGNFPCEMCGKKCITGAELRRHMTSHSTERKFICQYCGLAYKRWSHLYQHLRVHEEEKNFRCDVCHVNFKVQSELKDHCFAEHNNGDMVQCSVCRHKLQTPLAVYHHSMKHTGTRDFNCEICSATFKRKQHLVTHMKTHLSETRQEDGSNEVFNCQACDAKFTLKMDLKSHCDSVHILPGDESVNCKTCQRKLNVSHSVYLHGLRHCGVRDFPCNHCDQKFKRKAHLLRHQQDRHPAEPRERKKREVRINSTVCGLCRKTFKYKTVLIKHMVAQHGILPKADGTFKPGVVYKKFNKKPFQCDHCPHRFKTSASLTKHNIAKHESEMSHNQRDEEVSNKNSNFDHLTNEAAGVMVNMCTSESNLTDILEVDSSGANNSEPNIPNITENMQIQETFENKHLNAEIQNLFKDEGADENENKLQKNKEQDQLSVMHKSSNILHPNTLVSRRILTLDETGQLILVQEDDSIPIVTENSSLHNNVDQRVLVVHGVSSNTNPINVDHSHVINVQGNDHSQVLSLSDELPHGRVLPYNNVTNESELSPIMQTNMRLNEDQQQVVNLGEHNIPITLGQIISQNGVITSVPLQSMQGLERHNLIQFTQENNEEIVVLLSALNSQSLHHM</sequence>
<dbReference type="Proteomes" id="UP001652625">
    <property type="component" value="Chromosome 03"/>
</dbReference>
<reference evidence="9" key="1">
    <citation type="submission" date="2025-08" db="UniProtKB">
        <authorList>
            <consortium name="RefSeq"/>
        </authorList>
    </citation>
    <scope>IDENTIFICATION</scope>
</reference>
<feature type="domain" description="C2H2-type" evidence="7">
    <location>
        <begin position="475"/>
        <end position="503"/>
    </location>
</feature>
<dbReference type="InterPro" id="IPR013087">
    <property type="entry name" value="Znf_C2H2_type"/>
</dbReference>
<feature type="domain" description="C2H2-type" evidence="7">
    <location>
        <begin position="515"/>
        <end position="542"/>
    </location>
</feature>
<keyword evidence="1" id="KW-0479">Metal-binding</keyword>
<dbReference type="PANTHER" id="PTHR24379">
    <property type="entry name" value="KRAB AND ZINC FINGER DOMAIN-CONTAINING"/>
    <property type="match status" value="1"/>
</dbReference>
<feature type="region of interest" description="Disordered" evidence="6">
    <location>
        <begin position="1"/>
        <end position="24"/>
    </location>
</feature>
<dbReference type="SUPFAM" id="SSF57667">
    <property type="entry name" value="beta-beta-alpha zinc fingers"/>
    <property type="match status" value="5"/>
</dbReference>
<dbReference type="Pfam" id="PF00096">
    <property type="entry name" value="zf-C2H2"/>
    <property type="match status" value="3"/>
</dbReference>
<feature type="domain" description="C2H2-type" evidence="7">
    <location>
        <begin position="380"/>
        <end position="407"/>
    </location>
</feature>
<dbReference type="PROSITE" id="PS00028">
    <property type="entry name" value="ZINC_FINGER_C2H2_1"/>
    <property type="match status" value="9"/>
</dbReference>
<dbReference type="SMART" id="SM00355">
    <property type="entry name" value="ZnF_C2H2"/>
    <property type="match status" value="11"/>
</dbReference>
<keyword evidence="4" id="KW-0862">Zinc</keyword>
<feature type="domain" description="C2H2-type" evidence="7">
    <location>
        <begin position="267"/>
        <end position="294"/>
    </location>
</feature>
<dbReference type="RefSeq" id="XP_065648770.1">
    <property type="nucleotide sequence ID" value="XM_065792698.1"/>
</dbReference>
<evidence type="ECO:0000256" key="5">
    <source>
        <dbReference type="PROSITE-ProRule" id="PRU00042"/>
    </source>
</evidence>
<dbReference type="Pfam" id="PF13894">
    <property type="entry name" value="zf-C2H2_4"/>
    <property type="match status" value="1"/>
</dbReference>
<protein>
    <submittedName>
        <fullName evidence="9">Zinc finger protein 181</fullName>
    </submittedName>
</protein>
<evidence type="ECO:0000256" key="2">
    <source>
        <dbReference type="ARBA" id="ARBA00022737"/>
    </source>
</evidence>
<gene>
    <name evidence="9" type="primary">LOC100198157</name>
</gene>
<dbReference type="SUPFAM" id="SSF54160">
    <property type="entry name" value="Chromo domain-like"/>
    <property type="match status" value="1"/>
</dbReference>
<evidence type="ECO:0000256" key="1">
    <source>
        <dbReference type="ARBA" id="ARBA00022723"/>
    </source>
</evidence>
<dbReference type="InterPro" id="IPR036236">
    <property type="entry name" value="Znf_C2H2_sf"/>
</dbReference>
<feature type="region of interest" description="Disordered" evidence="6">
    <location>
        <begin position="585"/>
        <end position="604"/>
    </location>
</feature>
<feature type="domain" description="C2H2-type" evidence="7">
    <location>
        <begin position="562"/>
        <end position="590"/>
    </location>
</feature>
<evidence type="ECO:0000256" key="4">
    <source>
        <dbReference type="ARBA" id="ARBA00022833"/>
    </source>
</evidence>